<evidence type="ECO:0000313" key="2">
    <source>
        <dbReference type="EMBL" id="KAF6727210.1"/>
    </source>
</evidence>
<proteinExistence type="predicted"/>
<dbReference type="EMBL" id="WKFB01000311">
    <property type="protein sequence ID" value="KAF6727210.1"/>
    <property type="molecule type" value="Genomic_DNA"/>
</dbReference>
<evidence type="ECO:0000256" key="1">
    <source>
        <dbReference type="SAM" id="MobiDB-lite"/>
    </source>
</evidence>
<evidence type="ECO:0000313" key="3">
    <source>
        <dbReference type="Proteomes" id="UP000646548"/>
    </source>
</evidence>
<reference evidence="2" key="1">
    <citation type="journal article" name="BMC Genomics">
        <title>Long-read sequencing and de novo genome assembly of marine medaka (Oryzias melastigma).</title>
        <authorList>
            <person name="Liang P."/>
            <person name="Saqib H.S.A."/>
            <person name="Ni X."/>
            <person name="Shen Y."/>
        </authorList>
    </citation>
    <scope>NUCLEOTIDE SEQUENCE</scope>
    <source>
        <strain evidence="2">Bigg-433</strain>
    </source>
</reference>
<feature type="region of interest" description="Disordered" evidence="1">
    <location>
        <begin position="1"/>
        <end position="23"/>
    </location>
</feature>
<name>A0A834CD00_ORYME</name>
<organism evidence="2 3">
    <name type="scientific">Oryzias melastigma</name>
    <name type="common">Marine medaka</name>
    <dbReference type="NCBI Taxonomy" id="30732"/>
    <lineage>
        <taxon>Eukaryota</taxon>
        <taxon>Metazoa</taxon>
        <taxon>Chordata</taxon>
        <taxon>Craniata</taxon>
        <taxon>Vertebrata</taxon>
        <taxon>Euteleostomi</taxon>
        <taxon>Actinopterygii</taxon>
        <taxon>Neopterygii</taxon>
        <taxon>Teleostei</taxon>
        <taxon>Neoteleostei</taxon>
        <taxon>Acanthomorphata</taxon>
        <taxon>Ovalentaria</taxon>
        <taxon>Atherinomorphae</taxon>
        <taxon>Beloniformes</taxon>
        <taxon>Adrianichthyidae</taxon>
        <taxon>Oryziinae</taxon>
        <taxon>Oryzias</taxon>
    </lineage>
</organism>
<dbReference type="AlphaFoldDB" id="A0A834CD00"/>
<accession>A0A834CD00</accession>
<comment type="caution">
    <text evidence="2">The sequence shown here is derived from an EMBL/GenBank/DDBJ whole genome shotgun (WGS) entry which is preliminary data.</text>
</comment>
<gene>
    <name evidence="2" type="ORF">FQA47_011664</name>
</gene>
<dbReference type="Proteomes" id="UP000646548">
    <property type="component" value="Unassembled WGS sequence"/>
</dbReference>
<sequence>MRLNPESLRRPREKCSSIGPLQKPSWPVSTSLVVKQDRRNSSCADVGSRHSHPSMSKVSKQGVCCPYNAAALESLVIISTPAPVVSRPAFSHAVRNASRRALQQSKGL</sequence>
<feature type="region of interest" description="Disordered" evidence="1">
    <location>
        <begin position="37"/>
        <end position="60"/>
    </location>
</feature>
<protein>
    <submittedName>
        <fullName evidence="2">Uncharacterized protein</fullName>
    </submittedName>
</protein>